<accession>A0A6A6R2K4</accession>
<feature type="compositionally biased region" description="Acidic residues" evidence="8">
    <location>
        <begin position="173"/>
        <end position="187"/>
    </location>
</feature>
<evidence type="ECO:0000256" key="7">
    <source>
        <dbReference type="PROSITE-ProRule" id="PRU00176"/>
    </source>
</evidence>
<feature type="region of interest" description="Disordered" evidence="8">
    <location>
        <begin position="1"/>
        <end position="29"/>
    </location>
</feature>
<dbReference type="Proteomes" id="UP000799750">
    <property type="component" value="Unassembled WGS sequence"/>
</dbReference>
<dbReference type="OrthoDB" id="442677at2759"/>
<comment type="subcellular location">
    <subcellularLocation>
        <location evidence="2">Nucleus</location>
        <location evidence="2">Nucleolus</location>
    </subcellularLocation>
</comment>
<evidence type="ECO:0000256" key="1">
    <source>
        <dbReference type="ARBA" id="ARBA00002475"/>
    </source>
</evidence>
<comment type="function">
    <text evidence="1">Involved in pre-25S rRNA processing.</text>
</comment>
<keyword evidence="11" id="KW-1185">Reference proteome</keyword>
<evidence type="ECO:0000256" key="5">
    <source>
        <dbReference type="ARBA" id="ARBA00022884"/>
    </source>
</evidence>
<dbReference type="InterPro" id="IPR000504">
    <property type="entry name" value="RRM_dom"/>
</dbReference>
<dbReference type="GO" id="GO:0000463">
    <property type="term" value="P:maturation of LSU-rRNA from tricistronic rRNA transcript (SSU-rRNA, 5.8S rRNA, LSU-rRNA)"/>
    <property type="evidence" value="ECO:0007669"/>
    <property type="project" value="TreeGrafter"/>
</dbReference>
<feature type="compositionally biased region" description="Basic and acidic residues" evidence="8">
    <location>
        <begin position="1"/>
        <end position="18"/>
    </location>
</feature>
<dbReference type="Pfam" id="PF00076">
    <property type="entry name" value="RRM_1"/>
    <property type="match status" value="1"/>
</dbReference>
<feature type="compositionally biased region" description="Basic residues" evidence="8">
    <location>
        <begin position="529"/>
        <end position="545"/>
    </location>
</feature>
<evidence type="ECO:0000256" key="3">
    <source>
        <dbReference type="ARBA" id="ARBA00007077"/>
    </source>
</evidence>
<dbReference type="EMBL" id="MU004185">
    <property type="protein sequence ID" value="KAF2498706.1"/>
    <property type="molecule type" value="Genomic_DNA"/>
</dbReference>
<sequence>MAKKESNRVKKAKPEKAAKGGSLFNESKTVDPSLASLFASSLGPVVAPPKSRYRPAAIKELKELAEDSVDEDSGDDEATGAQAKQAQSAADLLISGKTERSEKKRKRGGDDEPEAELEDVYMRKLAREEAREDAKQKIEKGKKRLKTTDEEDESASDSGSGSETEAEGSGNDDASEQEEGSEAEDEATTPYTPPVHESLAPSSDAIELEKAARTVFLGNVSSTAIKSKSAKKTLLAHLASFIPKLAPHTPPHKVETIRFRSTAYAGAIPKKAAFALKEVMDATTKSTNAYAVYSTQVAAREAAKRLNGTIVLDRHLRVDEIAHPAKQDHKRCVFVGNLGFVDDESNIQAVEELENGKRSRKQKAPSDVEEGLWVQFSKAGPVESVRVVRDAKTRVSKGIAYVQFQDENGVEAALQFNDQRYPPLLPRKLRVVRAKAFKRNAKPNTSSSAKPNSTGGYAPKVSAEEKSMAGRAKKLLGRAGAAQVRKGQISLSGNKKQDFPSGFKRPEQIVFEGHRASIKQGHSGLKLGKTMKKKGVGKPTKHGSKRASAWKEKGKDA</sequence>
<feature type="region of interest" description="Disordered" evidence="8">
    <location>
        <begin position="515"/>
        <end position="557"/>
    </location>
</feature>
<evidence type="ECO:0000256" key="6">
    <source>
        <dbReference type="ARBA" id="ARBA00023242"/>
    </source>
</evidence>
<feature type="domain" description="RRM" evidence="9">
    <location>
        <begin position="331"/>
        <end position="436"/>
    </location>
</feature>
<dbReference type="InterPro" id="IPR035979">
    <property type="entry name" value="RBD_domain_sf"/>
</dbReference>
<keyword evidence="6" id="KW-0539">Nucleus</keyword>
<dbReference type="Gene3D" id="3.30.70.330">
    <property type="match status" value="2"/>
</dbReference>
<dbReference type="GO" id="GO:0005730">
    <property type="term" value="C:nucleolus"/>
    <property type="evidence" value="ECO:0007669"/>
    <property type="project" value="UniProtKB-SubCell"/>
</dbReference>
<evidence type="ECO:0000256" key="4">
    <source>
        <dbReference type="ARBA" id="ARBA00015520"/>
    </source>
</evidence>
<dbReference type="InterPro" id="IPR012677">
    <property type="entry name" value="Nucleotide-bd_a/b_plait_sf"/>
</dbReference>
<dbReference type="GO" id="GO:0019843">
    <property type="term" value="F:rRNA binding"/>
    <property type="evidence" value="ECO:0007669"/>
    <property type="project" value="TreeGrafter"/>
</dbReference>
<feature type="compositionally biased region" description="Polar residues" evidence="8">
    <location>
        <begin position="442"/>
        <end position="455"/>
    </location>
</feature>
<feature type="compositionally biased region" description="Basic and acidic residues" evidence="8">
    <location>
        <begin position="120"/>
        <end position="139"/>
    </location>
</feature>
<organism evidence="10 11">
    <name type="scientific">Lophium mytilinum</name>
    <dbReference type="NCBI Taxonomy" id="390894"/>
    <lineage>
        <taxon>Eukaryota</taxon>
        <taxon>Fungi</taxon>
        <taxon>Dikarya</taxon>
        <taxon>Ascomycota</taxon>
        <taxon>Pezizomycotina</taxon>
        <taxon>Dothideomycetes</taxon>
        <taxon>Pleosporomycetidae</taxon>
        <taxon>Mytilinidiales</taxon>
        <taxon>Mytilinidiaceae</taxon>
        <taxon>Lophium</taxon>
    </lineage>
</organism>
<gene>
    <name evidence="10" type="ORF">BU16DRAFT_524789</name>
</gene>
<dbReference type="SMART" id="SM00360">
    <property type="entry name" value="RRM"/>
    <property type="match status" value="1"/>
</dbReference>
<dbReference type="PANTHER" id="PTHR23236:SF25">
    <property type="entry name" value="RNA-BINDING PROTEIN 34"/>
    <property type="match status" value="1"/>
</dbReference>
<keyword evidence="5 7" id="KW-0694">RNA-binding</keyword>
<evidence type="ECO:0000313" key="11">
    <source>
        <dbReference type="Proteomes" id="UP000799750"/>
    </source>
</evidence>
<dbReference type="SUPFAM" id="SSF54928">
    <property type="entry name" value="RNA-binding domain, RBD"/>
    <property type="match status" value="2"/>
</dbReference>
<feature type="compositionally biased region" description="Low complexity" evidence="8">
    <location>
        <begin position="156"/>
        <end position="169"/>
    </location>
</feature>
<proteinExistence type="inferred from homology"/>
<evidence type="ECO:0000259" key="9">
    <source>
        <dbReference type="PROSITE" id="PS50102"/>
    </source>
</evidence>
<dbReference type="PROSITE" id="PS50102">
    <property type="entry name" value="RRM"/>
    <property type="match status" value="1"/>
</dbReference>
<name>A0A6A6R2K4_9PEZI</name>
<comment type="similarity">
    <text evidence="3">Belongs to the RRM RBM34 family.</text>
</comment>
<dbReference type="AlphaFoldDB" id="A0A6A6R2K4"/>
<dbReference type="PANTHER" id="PTHR23236">
    <property type="entry name" value="EUKARYOTIC TRANSLATION INITIATION FACTOR 4B/4H"/>
    <property type="match status" value="1"/>
</dbReference>
<reference evidence="10" key="1">
    <citation type="journal article" date="2020" name="Stud. Mycol.">
        <title>101 Dothideomycetes genomes: a test case for predicting lifestyles and emergence of pathogens.</title>
        <authorList>
            <person name="Haridas S."/>
            <person name="Albert R."/>
            <person name="Binder M."/>
            <person name="Bloem J."/>
            <person name="Labutti K."/>
            <person name="Salamov A."/>
            <person name="Andreopoulos B."/>
            <person name="Baker S."/>
            <person name="Barry K."/>
            <person name="Bills G."/>
            <person name="Bluhm B."/>
            <person name="Cannon C."/>
            <person name="Castanera R."/>
            <person name="Culley D."/>
            <person name="Daum C."/>
            <person name="Ezra D."/>
            <person name="Gonzalez J."/>
            <person name="Henrissat B."/>
            <person name="Kuo A."/>
            <person name="Liang C."/>
            <person name="Lipzen A."/>
            <person name="Lutzoni F."/>
            <person name="Magnuson J."/>
            <person name="Mondo S."/>
            <person name="Nolan M."/>
            <person name="Ohm R."/>
            <person name="Pangilinan J."/>
            <person name="Park H.-J."/>
            <person name="Ramirez L."/>
            <person name="Alfaro M."/>
            <person name="Sun H."/>
            <person name="Tritt A."/>
            <person name="Yoshinaga Y."/>
            <person name="Zwiers L.-H."/>
            <person name="Turgeon B."/>
            <person name="Goodwin S."/>
            <person name="Spatafora J."/>
            <person name="Crous P."/>
            <person name="Grigoriev I."/>
        </authorList>
    </citation>
    <scope>NUCLEOTIDE SEQUENCE</scope>
    <source>
        <strain evidence="10">CBS 269.34</strain>
    </source>
</reference>
<evidence type="ECO:0000313" key="10">
    <source>
        <dbReference type="EMBL" id="KAF2498706.1"/>
    </source>
</evidence>
<feature type="compositionally biased region" description="Acidic residues" evidence="8">
    <location>
        <begin position="66"/>
        <end position="78"/>
    </location>
</feature>
<feature type="region of interest" description="Disordered" evidence="8">
    <location>
        <begin position="64"/>
        <end position="199"/>
    </location>
</feature>
<evidence type="ECO:0000256" key="8">
    <source>
        <dbReference type="SAM" id="MobiDB-lite"/>
    </source>
</evidence>
<protein>
    <recommendedName>
        <fullName evidence="4">Nucleolar protein 12</fullName>
    </recommendedName>
</protein>
<evidence type="ECO:0000256" key="2">
    <source>
        <dbReference type="ARBA" id="ARBA00004604"/>
    </source>
</evidence>
<feature type="region of interest" description="Disordered" evidence="8">
    <location>
        <begin position="438"/>
        <end position="459"/>
    </location>
</feature>